<reference evidence="2" key="1">
    <citation type="submission" date="2023-08" db="EMBL/GenBank/DDBJ databases">
        <authorList>
            <person name="Alioto T."/>
            <person name="Alioto T."/>
            <person name="Gomez Garrido J."/>
        </authorList>
    </citation>
    <scope>NUCLEOTIDE SEQUENCE</scope>
</reference>
<dbReference type="InterPro" id="IPR008906">
    <property type="entry name" value="HATC_C_dom"/>
</dbReference>
<dbReference type="AlphaFoldDB" id="A0AAV1F3D7"/>
<gene>
    <name evidence="2" type="ORF">XNOV1_A005658</name>
</gene>
<dbReference type="InterPro" id="IPR012337">
    <property type="entry name" value="RNaseH-like_sf"/>
</dbReference>
<protein>
    <submittedName>
        <fullName evidence="2">Zinc finger BED domain-containing protein 1-like</fullName>
    </submittedName>
</protein>
<organism evidence="2 3">
    <name type="scientific">Xyrichtys novacula</name>
    <name type="common">Pearly razorfish</name>
    <name type="synonym">Hemipteronotus novacula</name>
    <dbReference type="NCBI Taxonomy" id="13765"/>
    <lineage>
        <taxon>Eukaryota</taxon>
        <taxon>Metazoa</taxon>
        <taxon>Chordata</taxon>
        <taxon>Craniata</taxon>
        <taxon>Vertebrata</taxon>
        <taxon>Euteleostomi</taxon>
        <taxon>Actinopterygii</taxon>
        <taxon>Neopterygii</taxon>
        <taxon>Teleostei</taxon>
        <taxon>Neoteleostei</taxon>
        <taxon>Acanthomorphata</taxon>
        <taxon>Eupercaria</taxon>
        <taxon>Labriformes</taxon>
        <taxon>Labridae</taxon>
        <taxon>Xyrichtys</taxon>
    </lineage>
</organism>
<dbReference type="Proteomes" id="UP001178508">
    <property type="component" value="Chromosome 4"/>
</dbReference>
<name>A0AAV1F3D7_XYRNO</name>
<accession>A0AAV1F3D7</accession>
<dbReference type="SUPFAM" id="SSF53098">
    <property type="entry name" value="Ribonuclease H-like"/>
    <property type="match status" value="1"/>
</dbReference>
<dbReference type="EMBL" id="OY660867">
    <property type="protein sequence ID" value="CAJ1055558.1"/>
    <property type="molecule type" value="Genomic_DNA"/>
</dbReference>
<evidence type="ECO:0000259" key="1">
    <source>
        <dbReference type="Pfam" id="PF05699"/>
    </source>
</evidence>
<sequence>MKMLHHAVLGKSEQLTNDVAKQLSDNLIRHVRENVANNESLSVMTMATLLDLRFKTIGFLSHNRSQEAVRRLKAECSATISNTEVVQLPGPAEAAESTSSSGELWSLLDETVDQRRRSSNATADAIVEVKRYLTENNLRRNEDLLEYWRTQKHMYPLLYHMALRFL</sequence>
<dbReference type="Pfam" id="PF05699">
    <property type="entry name" value="Dimer_Tnp_hAT"/>
    <property type="match status" value="1"/>
</dbReference>
<feature type="domain" description="HAT C-terminal dimerisation" evidence="1">
    <location>
        <begin position="128"/>
        <end position="166"/>
    </location>
</feature>
<dbReference type="GO" id="GO:0046983">
    <property type="term" value="F:protein dimerization activity"/>
    <property type="evidence" value="ECO:0007669"/>
    <property type="project" value="InterPro"/>
</dbReference>
<evidence type="ECO:0000313" key="3">
    <source>
        <dbReference type="Proteomes" id="UP001178508"/>
    </source>
</evidence>
<proteinExistence type="predicted"/>
<evidence type="ECO:0000313" key="2">
    <source>
        <dbReference type="EMBL" id="CAJ1055558.1"/>
    </source>
</evidence>
<keyword evidence="3" id="KW-1185">Reference proteome</keyword>